<protein>
    <recommendedName>
        <fullName evidence="5">Lipopolysaccharide biosynthesis protein WzzE</fullName>
    </recommendedName>
</protein>
<keyword evidence="1" id="KW-0812">Transmembrane</keyword>
<organism evidence="3 4">
    <name type="scientific">Haemophilus parahaemolyticus</name>
    <dbReference type="NCBI Taxonomy" id="735"/>
    <lineage>
        <taxon>Bacteria</taxon>
        <taxon>Pseudomonadati</taxon>
        <taxon>Pseudomonadota</taxon>
        <taxon>Gammaproteobacteria</taxon>
        <taxon>Pasteurellales</taxon>
        <taxon>Pasteurellaceae</taxon>
        <taxon>Haemophilus</taxon>
    </lineage>
</organism>
<feature type="chain" id="PRO_5041965196" description="Lipopolysaccharide biosynthesis protein WzzE" evidence="2">
    <location>
        <begin position="26"/>
        <end position="258"/>
    </location>
</feature>
<dbReference type="AlphaFoldDB" id="A0AAE6JR52"/>
<dbReference type="KEGG" id="hpaa:E5Q53_04865"/>
<dbReference type="SUPFAM" id="SSF160355">
    <property type="entry name" value="Bacterial polysaccharide co-polymerase-like"/>
    <property type="match status" value="1"/>
</dbReference>
<evidence type="ECO:0000313" key="4">
    <source>
        <dbReference type="Proteomes" id="UP000323974"/>
    </source>
</evidence>
<dbReference type="EMBL" id="CP038817">
    <property type="protein sequence ID" value="QEN10825.1"/>
    <property type="molecule type" value="Genomic_DNA"/>
</dbReference>
<dbReference type="Gene3D" id="3.30.1890.10">
    <property type="entry name" value="FepE-like"/>
    <property type="match status" value="1"/>
</dbReference>
<evidence type="ECO:0000313" key="3">
    <source>
        <dbReference type="EMBL" id="QEN10825.1"/>
    </source>
</evidence>
<keyword evidence="1" id="KW-1133">Transmembrane helix</keyword>
<keyword evidence="1" id="KW-0472">Membrane</keyword>
<accession>A0AAE6JR52</accession>
<dbReference type="RefSeq" id="WP_005706138.1">
    <property type="nucleotide sequence ID" value="NZ_CP038817.1"/>
</dbReference>
<gene>
    <name evidence="3" type="ORF">E5Q53_04865</name>
</gene>
<dbReference type="Proteomes" id="UP000323974">
    <property type="component" value="Chromosome"/>
</dbReference>
<keyword evidence="2" id="KW-0732">Signal</keyword>
<name>A0AAE6JR52_HAEPH</name>
<feature type="transmembrane region" description="Helical" evidence="1">
    <location>
        <begin position="225"/>
        <end position="248"/>
    </location>
</feature>
<feature type="signal peptide" evidence="2">
    <location>
        <begin position="1"/>
        <end position="25"/>
    </location>
</feature>
<evidence type="ECO:0000256" key="2">
    <source>
        <dbReference type="SAM" id="SignalP"/>
    </source>
</evidence>
<dbReference type="GeneID" id="78224428"/>
<proteinExistence type="predicted"/>
<evidence type="ECO:0008006" key="5">
    <source>
        <dbReference type="Google" id="ProtNLM"/>
    </source>
</evidence>
<sequence length="258" mass="28364">MFKKLLNTILLTAIGAGLGATTAYYQPTQWQVQAQFTAPKMTELGNYFSLFSTYGLISGDAEAVDMNKMESKATQAAFALFSQNLTASEPRIAFLSQQPSVQQRAELEGLSAKTYAEKLAQGFQSSVNGDAINFSFSSYNLTDVDNLFVEYLKSVNTTTRTALNNELINKWKVLFQQVKTAAEAKLDASWENKLKMMLSVQPLDNNLVAFHFAKNASLNAMPKPYLIFSGLGAIAGFMMSLIVLALLATHQKPQAKPE</sequence>
<reference evidence="3 4" key="1">
    <citation type="submission" date="2019-04" db="EMBL/GenBank/DDBJ databases">
        <title>Complete Genome and Methylome Analysis of Haemophilus haemolyticus NEB129.</title>
        <authorList>
            <person name="Fomenkov A."/>
            <person name="Roberts R.J."/>
            <person name="Anton B.P."/>
            <person name="Vincze T."/>
        </authorList>
    </citation>
    <scope>NUCLEOTIDE SEQUENCE [LARGE SCALE GENOMIC DNA]</scope>
    <source>
        <strain evidence="3 4">NEB129</strain>
    </source>
</reference>
<evidence type="ECO:0000256" key="1">
    <source>
        <dbReference type="SAM" id="Phobius"/>
    </source>
</evidence>